<evidence type="ECO:0000313" key="7">
    <source>
        <dbReference type="Proteomes" id="UP001164790"/>
    </source>
</evidence>
<keyword evidence="3 4" id="KW-0326">Glycosidase</keyword>
<evidence type="ECO:0000256" key="2">
    <source>
        <dbReference type="ARBA" id="ARBA00022801"/>
    </source>
</evidence>
<organism evidence="6 7">
    <name type="scientific">Lacticaseibacillus chiayiensis</name>
    <dbReference type="NCBI Taxonomy" id="2100821"/>
    <lineage>
        <taxon>Bacteria</taxon>
        <taxon>Bacillati</taxon>
        <taxon>Bacillota</taxon>
        <taxon>Bacilli</taxon>
        <taxon>Lactobacillales</taxon>
        <taxon>Lactobacillaceae</taxon>
        <taxon>Lacticaseibacillus</taxon>
    </lineage>
</organism>
<dbReference type="Proteomes" id="UP001164790">
    <property type="component" value="Chromosome"/>
</dbReference>
<dbReference type="SUPFAM" id="SSF75005">
    <property type="entry name" value="Arabinanase/levansucrase/invertase"/>
    <property type="match status" value="1"/>
</dbReference>
<dbReference type="GO" id="GO:0016787">
    <property type="term" value="F:hydrolase activity"/>
    <property type="evidence" value="ECO:0007669"/>
    <property type="project" value="UniProtKB-KW"/>
</dbReference>
<dbReference type="InterPro" id="IPR023296">
    <property type="entry name" value="Glyco_hydro_beta-prop_sf"/>
</dbReference>
<evidence type="ECO:0000256" key="1">
    <source>
        <dbReference type="ARBA" id="ARBA00009865"/>
    </source>
</evidence>
<feature type="chain" id="PRO_5047351478" evidence="5">
    <location>
        <begin position="22"/>
        <end position="334"/>
    </location>
</feature>
<accession>A0ABY6H4M3</accession>
<evidence type="ECO:0000256" key="3">
    <source>
        <dbReference type="ARBA" id="ARBA00023295"/>
    </source>
</evidence>
<dbReference type="CDD" id="cd18825">
    <property type="entry name" value="GH43_CtGH43-like"/>
    <property type="match status" value="1"/>
</dbReference>
<keyword evidence="5" id="KW-0732">Signal</keyword>
<dbReference type="EMBL" id="CP107523">
    <property type="protein sequence ID" value="UYN56301.1"/>
    <property type="molecule type" value="Genomic_DNA"/>
</dbReference>
<keyword evidence="7" id="KW-1185">Reference proteome</keyword>
<dbReference type="Pfam" id="PF04616">
    <property type="entry name" value="Glyco_hydro_43"/>
    <property type="match status" value="1"/>
</dbReference>
<feature type="signal peptide" evidence="5">
    <location>
        <begin position="1"/>
        <end position="21"/>
    </location>
</feature>
<evidence type="ECO:0000256" key="4">
    <source>
        <dbReference type="RuleBase" id="RU361187"/>
    </source>
</evidence>
<reference evidence="6" key="1">
    <citation type="submission" date="2022-10" db="EMBL/GenBank/DDBJ databases">
        <title>Comparative genomic analysis and in-vitro probiotic properties of the potential probiotic L. chiayiensis AACE 3.</title>
        <authorList>
            <person name="Kang X."/>
        </authorList>
    </citation>
    <scope>NUCLEOTIDE SEQUENCE</scope>
    <source>
        <strain evidence="6">AACE 3</strain>
    </source>
</reference>
<name>A0ABY6H4M3_9LACO</name>
<dbReference type="PANTHER" id="PTHR22925:SF3">
    <property type="entry name" value="GLYCOSYL HYDROLASE FAMILY PROTEIN 43"/>
    <property type="match status" value="1"/>
</dbReference>
<comment type="similarity">
    <text evidence="1 4">Belongs to the glycosyl hydrolase 43 family.</text>
</comment>
<dbReference type="PANTHER" id="PTHR22925">
    <property type="entry name" value="GLYCOSYL HYDROLASE 43 FAMILY MEMBER"/>
    <property type="match status" value="1"/>
</dbReference>
<gene>
    <name evidence="6" type="ORF">OFW50_12665</name>
</gene>
<proteinExistence type="inferred from homology"/>
<dbReference type="Gene3D" id="2.115.10.20">
    <property type="entry name" value="Glycosyl hydrolase domain, family 43"/>
    <property type="match status" value="1"/>
</dbReference>
<sequence length="334" mass="38022">MIVWALIHTVCFLKGVFNLMANQNGQPWQDQDGHLIQAHGGCIIAHENTYYWYGENKDAANVQSDNGLNTIPFVGISCYESTDLQNWKFKNNVLTVASDKTGTITKDSIVERPKVLFNEKHHNFVMWAHYDTANYQFAGCIVATSASATGPFTVQHILRPNQKDSRDMTLYQDGDKAYLVHSSDMNKTIYFSELTDDYLNCTGFMAKVFEDQEREAPTILHQGAWYFMITSGTTGWSPNPALFSRSHFLFSGQKLIDNPCEGPMSRTTYDGQPAYIFTVDSQPYLLMDHWKRYDLKHSGYSILPIKITGKRQRDIALPWTDEPFGGLLRQHSSL</sequence>
<protein>
    <submittedName>
        <fullName evidence="6">Glycoside hydrolase family 43 protein</fullName>
    </submittedName>
</protein>
<evidence type="ECO:0000313" key="6">
    <source>
        <dbReference type="EMBL" id="UYN56301.1"/>
    </source>
</evidence>
<evidence type="ECO:0000256" key="5">
    <source>
        <dbReference type="SAM" id="SignalP"/>
    </source>
</evidence>
<dbReference type="InterPro" id="IPR006710">
    <property type="entry name" value="Glyco_hydro_43"/>
</dbReference>
<keyword evidence="2 4" id="KW-0378">Hydrolase</keyword>
<dbReference type="RefSeq" id="WP_202865299.1">
    <property type="nucleotide sequence ID" value="NZ_CP107523.1"/>
</dbReference>